<keyword evidence="4" id="KW-1185">Reference proteome</keyword>
<organism evidence="3 4">
    <name type="scientific">Marinobacterium nitratireducens</name>
    <dbReference type="NCBI Taxonomy" id="518897"/>
    <lineage>
        <taxon>Bacteria</taxon>
        <taxon>Pseudomonadati</taxon>
        <taxon>Pseudomonadota</taxon>
        <taxon>Gammaproteobacteria</taxon>
        <taxon>Oceanospirillales</taxon>
        <taxon>Oceanospirillaceae</taxon>
        <taxon>Marinobacterium</taxon>
    </lineage>
</organism>
<sequence length="135" mass="15457">MKSLSTYVFASILSVSGGVSAFDANEVEREFDACLSQDSTTYGMERCANEFHQRWDNLLNQAYRELMTVLDEDGQQKLRDAQRAWIKFRDSEITNMDNIYSHTQGSMYIVVYAGNVMDITKARAMQLNGYLADLR</sequence>
<evidence type="ECO:0000313" key="3">
    <source>
        <dbReference type="EMBL" id="GGO80046.1"/>
    </source>
</evidence>
<name>A0A917ZBN2_9GAMM</name>
<feature type="chain" id="PRO_5036976166" description="Lysozyme inhibitor LprI-like N-terminal domain-containing protein" evidence="1">
    <location>
        <begin position="22"/>
        <end position="135"/>
    </location>
</feature>
<dbReference type="AlphaFoldDB" id="A0A917ZBN2"/>
<feature type="domain" description="Lysozyme inhibitor LprI-like N-terminal" evidence="2">
    <location>
        <begin position="36"/>
        <end position="127"/>
    </location>
</feature>
<comment type="caution">
    <text evidence="3">The sequence shown here is derived from an EMBL/GenBank/DDBJ whole genome shotgun (WGS) entry which is preliminary data.</text>
</comment>
<dbReference type="PANTHER" id="PTHR39176">
    <property type="entry name" value="PERIPLASMIC PROTEIN-RELATED"/>
    <property type="match status" value="1"/>
</dbReference>
<gene>
    <name evidence="3" type="ORF">GCM10011348_15860</name>
</gene>
<accession>A0A917ZBN2</accession>
<keyword evidence="1" id="KW-0732">Signal</keyword>
<dbReference type="Proteomes" id="UP000599578">
    <property type="component" value="Unassembled WGS sequence"/>
</dbReference>
<proteinExistence type="predicted"/>
<dbReference type="Gene3D" id="1.20.1270.180">
    <property type="match status" value="1"/>
</dbReference>
<evidence type="ECO:0000313" key="4">
    <source>
        <dbReference type="Proteomes" id="UP000599578"/>
    </source>
</evidence>
<dbReference type="PANTHER" id="PTHR39176:SF1">
    <property type="entry name" value="PERIPLASMIC PROTEIN"/>
    <property type="match status" value="1"/>
</dbReference>
<feature type="signal peptide" evidence="1">
    <location>
        <begin position="1"/>
        <end position="21"/>
    </location>
</feature>
<evidence type="ECO:0000256" key="1">
    <source>
        <dbReference type="SAM" id="SignalP"/>
    </source>
</evidence>
<dbReference type="InterPro" id="IPR009739">
    <property type="entry name" value="LprI-like_N"/>
</dbReference>
<reference evidence="3 4" key="1">
    <citation type="journal article" date="2014" name="Int. J. Syst. Evol. Microbiol.">
        <title>Complete genome sequence of Corynebacterium casei LMG S-19264T (=DSM 44701T), isolated from a smear-ripened cheese.</title>
        <authorList>
            <consortium name="US DOE Joint Genome Institute (JGI-PGF)"/>
            <person name="Walter F."/>
            <person name="Albersmeier A."/>
            <person name="Kalinowski J."/>
            <person name="Ruckert C."/>
        </authorList>
    </citation>
    <scope>NUCLEOTIDE SEQUENCE [LARGE SCALE GENOMIC DNA]</scope>
    <source>
        <strain evidence="3 4">CGMCC 1.7286</strain>
    </source>
</reference>
<dbReference type="EMBL" id="BMLT01000003">
    <property type="protein sequence ID" value="GGO80046.1"/>
    <property type="molecule type" value="Genomic_DNA"/>
</dbReference>
<protein>
    <recommendedName>
        <fullName evidence="2">Lysozyme inhibitor LprI-like N-terminal domain-containing protein</fullName>
    </recommendedName>
</protein>
<dbReference type="RefSeq" id="WP_188860038.1">
    <property type="nucleotide sequence ID" value="NZ_BMLT01000003.1"/>
</dbReference>
<evidence type="ECO:0000259" key="2">
    <source>
        <dbReference type="Pfam" id="PF07007"/>
    </source>
</evidence>
<dbReference type="Pfam" id="PF07007">
    <property type="entry name" value="LprI"/>
    <property type="match status" value="1"/>
</dbReference>